<dbReference type="Pfam" id="PF13490">
    <property type="entry name" value="zf-HC2"/>
    <property type="match status" value="1"/>
</dbReference>
<accession>A0A316I1J3</accession>
<feature type="domain" description="Putative zinc-finger" evidence="3">
    <location>
        <begin position="3"/>
        <end position="36"/>
    </location>
</feature>
<dbReference type="OrthoDB" id="129419at2"/>
<keyword evidence="1" id="KW-0805">Transcription regulation</keyword>
<dbReference type="EMBL" id="QLTT01000003">
    <property type="protein sequence ID" value="RAS67322.1"/>
    <property type="molecule type" value="Genomic_DNA"/>
</dbReference>
<name>A0A316I1J3_9PSEU</name>
<evidence type="ECO:0000313" key="7">
    <source>
        <dbReference type="Proteomes" id="UP000248714"/>
    </source>
</evidence>
<comment type="caution">
    <text evidence="4">The sequence shown here is derived from an EMBL/GenBank/DDBJ whole genome shotgun (WGS) entry which is preliminary data.</text>
</comment>
<dbReference type="Proteomes" id="UP000246005">
    <property type="component" value="Unassembled WGS sequence"/>
</dbReference>
<dbReference type="InterPro" id="IPR027383">
    <property type="entry name" value="Znf_put"/>
</dbReference>
<evidence type="ECO:0000313" key="4">
    <source>
        <dbReference type="EMBL" id="PWK87005.1"/>
    </source>
</evidence>
<keyword evidence="7" id="KW-1185">Reference proteome</keyword>
<evidence type="ECO:0000313" key="5">
    <source>
        <dbReference type="EMBL" id="RAS67322.1"/>
    </source>
</evidence>
<evidence type="ECO:0000256" key="1">
    <source>
        <dbReference type="ARBA" id="ARBA00023015"/>
    </source>
</evidence>
<dbReference type="InterPro" id="IPR041916">
    <property type="entry name" value="Anti_sigma_zinc_sf"/>
</dbReference>
<dbReference type="RefSeq" id="WP_109636637.1">
    <property type="nucleotide sequence ID" value="NZ_QGHB01000004.1"/>
</dbReference>
<organism evidence="4 6">
    <name type="scientific">Lentzea atacamensis</name>
    <dbReference type="NCBI Taxonomy" id="531938"/>
    <lineage>
        <taxon>Bacteria</taxon>
        <taxon>Bacillati</taxon>
        <taxon>Actinomycetota</taxon>
        <taxon>Actinomycetes</taxon>
        <taxon>Pseudonocardiales</taxon>
        <taxon>Pseudonocardiaceae</taxon>
        <taxon>Lentzea</taxon>
    </lineage>
</organism>
<protein>
    <submittedName>
        <fullName evidence="4 5">Zinc finger protein</fullName>
    </submittedName>
</protein>
<keyword evidence="2" id="KW-0804">Transcription</keyword>
<evidence type="ECO:0000313" key="6">
    <source>
        <dbReference type="Proteomes" id="UP000246005"/>
    </source>
</evidence>
<dbReference type="Gene3D" id="1.10.10.1320">
    <property type="entry name" value="Anti-sigma factor, zinc-finger domain"/>
    <property type="match status" value="1"/>
</dbReference>
<reference evidence="4 6" key="1">
    <citation type="submission" date="2018-05" db="EMBL/GenBank/DDBJ databases">
        <title>Genomic Encyclopedia of Type Strains, Phase IV (KMG-IV): sequencing the most valuable type-strain genomes for metagenomic binning, comparative biology and taxonomic classification.</title>
        <authorList>
            <person name="Goeker M."/>
        </authorList>
    </citation>
    <scope>NUCLEOTIDE SEQUENCE [LARGE SCALE GENOMIC DNA]</scope>
    <source>
        <strain evidence="5 7">DSM 45479</strain>
        <strain evidence="4 6">DSM 45480</strain>
    </source>
</reference>
<gene>
    <name evidence="5" type="ORF">C8D87_103661</name>
    <name evidence="4" type="ORF">C8D88_104166</name>
</gene>
<evidence type="ECO:0000259" key="3">
    <source>
        <dbReference type="Pfam" id="PF13490"/>
    </source>
</evidence>
<dbReference type="AlphaFoldDB" id="A0A316I1J3"/>
<proteinExistence type="predicted"/>
<dbReference type="Proteomes" id="UP000248714">
    <property type="component" value="Unassembled WGS sequence"/>
</dbReference>
<dbReference type="EMBL" id="QGHB01000004">
    <property type="protein sequence ID" value="PWK87005.1"/>
    <property type="molecule type" value="Genomic_DNA"/>
</dbReference>
<sequence>MTCEEFVELVTAFLEGALDEAAERAFVEHLAECQGCERYLDQFRATIAELGELPPESLPDETRERLLDAFRTWGHATDGPAGPPEHHR</sequence>
<evidence type="ECO:0000256" key="2">
    <source>
        <dbReference type="ARBA" id="ARBA00023163"/>
    </source>
</evidence>